<organism evidence="1">
    <name type="scientific">Methylobacterium oryzae CBMB20</name>
    <dbReference type="NCBI Taxonomy" id="693986"/>
    <lineage>
        <taxon>Bacteria</taxon>
        <taxon>Pseudomonadati</taxon>
        <taxon>Pseudomonadota</taxon>
        <taxon>Alphaproteobacteria</taxon>
        <taxon>Hyphomicrobiales</taxon>
        <taxon>Methylobacteriaceae</taxon>
        <taxon>Methylobacterium</taxon>
    </lineage>
</organism>
<accession>A0A088B2A4</accession>
<dbReference type="AlphaFoldDB" id="A0A088B2A4"/>
<reference evidence="1" key="1">
    <citation type="journal article" date="2014" name="PLoS ONE">
        <title>Genome Information of Methylobacterium oryzae, a Plant-Probiotic Methylotroph in the Phyllosphere.</title>
        <authorList>
            <person name="Kwak M.J."/>
            <person name="Jeong H."/>
            <person name="Madhaiyan M."/>
            <person name="Lee Y."/>
            <person name="Sa T.M."/>
            <person name="Oh T.K."/>
            <person name="Kim J.F."/>
        </authorList>
    </citation>
    <scope>NUCLEOTIDE SEQUENCE</scope>
    <source>
        <strain evidence="1">CBMB20</strain>
        <plasmid evidence="1">pMOC1</plasmid>
    </source>
</reference>
<dbReference type="EMBL" id="JX627580">
    <property type="protein sequence ID" value="AGO88305.1"/>
    <property type="molecule type" value="Genomic_DNA"/>
</dbReference>
<keyword evidence="1" id="KW-0614">Plasmid</keyword>
<protein>
    <submittedName>
        <fullName evidence="1">Protein of unassigned function</fullName>
    </submittedName>
</protein>
<evidence type="ECO:0000313" key="1">
    <source>
        <dbReference type="EMBL" id="AGO88305.1"/>
    </source>
</evidence>
<gene>
    <name evidence="1" type="ORF">MOC_1p0067</name>
</gene>
<sequence length="66" mass="7631">MHAKITKTQEEYRCHHCAKRRAVYQEGPTRSKLSDDQARYGWTDHPSCIKRCRVQGDGVGKMCIAH</sequence>
<name>A0A088B2A4_9HYPH</name>
<geneLocation type="plasmid" evidence="1">
    <name>pMOC1</name>
</geneLocation>
<proteinExistence type="predicted"/>